<dbReference type="InterPro" id="IPR006142">
    <property type="entry name" value="INTEIN"/>
</dbReference>
<dbReference type="GO" id="GO:0004519">
    <property type="term" value="F:endonuclease activity"/>
    <property type="evidence" value="ECO:0007669"/>
    <property type="project" value="InterPro"/>
</dbReference>
<evidence type="ECO:0000313" key="2">
    <source>
        <dbReference type="EMBL" id="OHA92851.1"/>
    </source>
</evidence>
<dbReference type="AlphaFoldDB" id="A0A1G2T8B8"/>
<protein>
    <recommendedName>
        <fullName evidence="1">DOD-type homing endonuclease domain-containing protein</fullName>
    </recommendedName>
</protein>
<reference evidence="2 3" key="1">
    <citation type="journal article" date="2016" name="Nat. Commun.">
        <title>Thousands of microbial genomes shed light on interconnected biogeochemical processes in an aquifer system.</title>
        <authorList>
            <person name="Anantharaman K."/>
            <person name="Brown C.T."/>
            <person name="Hug L.A."/>
            <person name="Sharon I."/>
            <person name="Castelle C.J."/>
            <person name="Probst A.J."/>
            <person name="Thomas B.C."/>
            <person name="Singh A."/>
            <person name="Wilkins M.J."/>
            <person name="Karaoz U."/>
            <person name="Brodie E.L."/>
            <person name="Williams K.H."/>
            <person name="Hubbard S.S."/>
            <person name="Banfield J.F."/>
        </authorList>
    </citation>
    <scope>NUCLEOTIDE SEQUENCE [LARGE SCALE GENOMIC DNA]</scope>
</reference>
<gene>
    <name evidence="2" type="ORF">A2W58_03305</name>
</gene>
<dbReference type="EMBL" id="MHVL01000034">
    <property type="protein sequence ID" value="OHA92851.1"/>
    <property type="molecule type" value="Genomic_DNA"/>
</dbReference>
<dbReference type="Proteomes" id="UP000179264">
    <property type="component" value="Unassembled WGS sequence"/>
</dbReference>
<name>A0A1G2T8B8_9BACT</name>
<dbReference type="SUPFAM" id="SSF55608">
    <property type="entry name" value="Homing endonucleases"/>
    <property type="match status" value="1"/>
</dbReference>
<dbReference type="PROSITE" id="PS50819">
    <property type="entry name" value="INTEIN_ENDONUCLEASE"/>
    <property type="match status" value="1"/>
</dbReference>
<organism evidence="2 3">
    <name type="scientific">Candidatus Zambryskibacteria bacterium RIFCSPHIGHO2_02_38_10.5</name>
    <dbReference type="NCBI Taxonomy" id="1802742"/>
    <lineage>
        <taxon>Bacteria</taxon>
        <taxon>Candidatus Zambryskiibacteriota</taxon>
    </lineage>
</organism>
<dbReference type="GO" id="GO:0016539">
    <property type="term" value="P:intein-mediated protein splicing"/>
    <property type="evidence" value="ECO:0007669"/>
    <property type="project" value="InterPro"/>
</dbReference>
<evidence type="ECO:0000259" key="1">
    <source>
        <dbReference type="PROSITE" id="PS50819"/>
    </source>
</evidence>
<dbReference type="InterPro" id="IPR004042">
    <property type="entry name" value="Intein_endonuc_central"/>
</dbReference>
<dbReference type="PRINTS" id="PR00379">
    <property type="entry name" value="INTEIN"/>
</dbReference>
<accession>A0A1G2T8B8</accession>
<evidence type="ECO:0000313" key="3">
    <source>
        <dbReference type="Proteomes" id="UP000179264"/>
    </source>
</evidence>
<proteinExistence type="predicted"/>
<dbReference type="Gene3D" id="3.10.28.10">
    <property type="entry name" value="Homing endonucleases"/>
    <property type="match status" value="1"/>
</dbReference>
<dbReference type="InterPro" id="IPR027434">
    <property type="entry name" value="Homing_endonucl"/>
</dbReference>
<sequence length="234" mass="27294">MPSNWSKGQTKETNLSVKKISDTMKLRKIDNFKVWREKMKLEGKIRSVYPSFTKNGDLAELMGVVLGDGHISKFPRSEELTIFSNSSNKGFIKRCSKLVEKFFNKVPYVAKTSWSNCVRIRIYQKHISQRLGVPFSPRKNKKISVPRWILSNKGYVARYLRGLYEAEGSFCVHLPTSTYKFMFSNKNTSMLGNVFRLMKVLGFHPHWTKANYNIQISRKAEVYQAIKLLQFRIY</sequence>
<feature type="domain" description="DOD-type homing endonuclease" evidence="1">
    <location>
        <begin position="61"/>
        <end position="203"/>
    </location>
</feature>
<comment type="caution">
    <text evidence="2">The sequence shown here is derived from an EMBL/GenBank/DDBJ whole genome shotgun (WGS) entry which is preliminary data.</text>
</comment>